<accession>A0A1Q3DL92</accession>
<keyword evidence="1" id="KW-0946">Virion</keyword>
<gene>
    <name evidence="1" type="ORF">SCV_112</name>
</gene>
<sequence>MNSSGVEIASVGDNHVIHGWASEKTNCEAVDTHCNSDKDCTMACSTLHSEDGREITRFVCNFESGRCNKVVYNVESYARAIRDLGNIMSRINTDTVYASSIPEPIMWSFTHNNGHIFVSKRAVYYDLIGMAMSQLTNTHEIVESVEKRNAGLFRERFYGRLDHNLTDEEYNTAADWIDAITSEADETEGEQDEKTLSHFLRGVTGFSLANAIQEDASGETVQEYLVNNVPDFIPEDEPSNPITLKAVVKRRERRSVNIVDSRVDNLCNEHMHAGRLESIYETDTGERVGVCSCTYREYLTGPMCFNRTYRYVIDYDKWAETGWPDFLFDPVRHFTSANAVCQSLGRNAVAEYSHEDEAFVCVTIADIVKNSLSFVGSFEPSLIIERDVNKVSNAPHSSFGPSWEYVNLLERLEPRIE</sequence>
<protein>
    <submittedName>
        <fullName evidence="1">Envelope protein</fullName>
    </submittedName>
</protein>
<dbReference type="GO" id="GO:0019031">
    <property type="term" value="C:viral envelope"/>
    <property type="evidence" value="ECO:0007669"/>
    <property type="project" value="UniProtKB-KW"/>
</dbReference>
<comment type="caution">
    <text evidence="1">The sequence shown here is derived from an EMBL/GenBank/DDBJ whole genome shotgun (WGS) entry which is preliminary data.</text>
</comment>
<proteinExistence type="predicted"/>
<evidence type="ECO:0000313" key="1">
    <source>
        <dbReference type="EMBL" id="GAV93232.1"/>
    </source>
</evidence>
<reference evidence="1" key="1">
    <citation type="submission" date="2017-01" db="EMBL/GenBank/DDBJ databases">
        <title>Draft genome sequence of uncultured bacilliform virus purified from snow crab.</title>
        <authorList>
            <person name="Takano T."/>
        </authorList>
    </citation>
    <scope>NUCLEOTIDE SEQUENCE</scope>
    <source>
        <strain evidence="1">Isolate_1</strain>
    </source>
</reference>
<dbReference type="EMBL" id="BDLS01000002">
    <property type="protein sequence ID" value="GAV93232.1"/>
    <property type="molecule type" value="Genomic_DNA"/>
</dbReference>
<keyword evidence="1" id="KW-0261">Viral envelope protein</keyword>
<organism evidence="1">
    <name type="scientific">Chionoecetes opilio bacilliform virus</name>
    <dbReference type="NCBI Taxonomy" id="1825681"/>
    <lineage>
        <taxon>Viruses</taxon>
        <taxon>Viruses incertae sedis</taxon>
        <taxon>Naldaviricetes</taxon>
        <taxon>Nimaviridae</taxon>
    </lineage>
</organism>
<name>A0A1Q3DL92_9VIRU</name>